<dbReference type="FunFam" id="3.20.20.10:FF:000016">
    <property type="entry name" value="D-serine dehydratase"/>
    <property type="match status" value="1"/>
</dbReference>
<dbReference type="InterPro" id="IPR042208">
    <property type="entry name" value="D-ser_dehydrat-like_sf"/>
</dbReference>
<dbReference type="GO" id="GO:0036088">
    <property type="term" value="P:D-serine catabolic process"/>
    <property type="evidence" value="ECO:0007669"/>
    <property type="project" value="TreeGrafter"/>
</dbReference>
<reference evidence="15 16" key="1">
    <citation type="journal article" date="2017" name="Mycologia">
        <title>Bifiguratus adelaidae, gen. et sp. nov., a new member of Mucoromycotina in endophytic and soil-dwelling habitats.</title>
        <authorList>
            <person name="Torres-Cruz T.J."/>
            <person name="Billingsley Tobias T.L."/>
            <person name="Almatruk M."/>
            <person name="Hesse C."/>
            <person name="Kuske C.R."/>
            <person name="Desiro A."/>
            <person name="Benucci G.M."/>
            <person name="Bonito G."/>
            <person name="Stajich J.E."/>
            <person name="Dunlap C."/>
            <person name="Arnold A.E."/>
            <person name="Porras-Alfaro A."/>
        </authorList>
    </citation>
    <scope>NUCLEOTIDE SEQUENCE [LARGE SCALE GENOMIC DNA]</scope>
    <source>
        <strain evidence="15 16">AZ0501</strain>
    </source>
</reference>
<protein>
    <recommendedName>
        <fullName evidence="12">D-serine dehydratase</fullName>
        <ecNumber evidence="11">4.3.1.18</ecNumber>
    </recommendedName>
    <alternativeName>
        <fullName evidence="13">D-serine deaminase</fullName>
    </alternativeName>
</protein>
<dbReference type="InterPro" id="IPR001608">
    <property type="entry name" value="Ala_racemase_N"/>
</dbReference>
<keyword evidence="4" id="KW-0216">Detoxification</keyword>
<name>A0A261XTI9_9FUNG</name>
<evidence type="ECO:0000313" key="16">
    <source>
        <dbReference type="Proteomes" id="UP000242875"/>
    </source>
</evidence>
<dbReference type="Pfam" id="PF01168">
    <property type="entry name" value="Ala_racemase_N"/>
    <property type="match status" value="1"/>
</dbReference>
<dbReference type="Proteomes" id="UP000242875">
    <property type="component" value="Unassembled WGS sequence"/>
</dbReference>
<evidence type="ECO:0000256" key="2">
    <source>
        <dbReference type="ARBA" id="ARBA00001947"/>
    </source>
</evidence>
<dbReference type="InterPro" id="IPR029066">
    <property type="entry name" value="PLP-binding_barrel"/>
</dbReference>
<dbReference type="InterPro" id="IPR051466">
    <property type="entry name" value="D-amino_acid_metab_enzyme"/>
</dbReference>
<comment type="cofactor">
    <cofactor evidence="1">
        <name>pyridoxal 5'-phosphate</name>
        <dbReference type="ChEBI" id="CHEBI:597326"/>
    </cofactor>
</comment>
<evidence type="ECO:0000313" key="15">
    <source>
        <dbReference type="EMBL" id="OZJ01633.1"/>
    </source>
</evidence>
<keyword evidence="8" id="KW-0456">Lyase</keyword>
<dbReference type="EC" id="4.3.1.18" evidence="11"/>
<evidence type="ECO:0000259" key="14">
    <source>
        <dbReference type="SMART" id="SM01119"/>
    </source>
</evidence>
<dbReference type="Pfam" id="PF14031">
    <property type="entry name" value="D-ser_dehydrat"/>
    <property type="match status" value="1"/>
</dbReference>
<comment type="cofactor">
    <cofactor evidence="2">
        <name>Zn(2+)</name>
        <dbReference type="ChEBI" id="CHEBI:29105"/>
    </cofactor>
</comment>
<comment type="catalytic activity">
    <reaction evidence="9">
        <text>D-serine = pyruvate + NH4(+)</text>
        <dbReference type="Rhea" id="RHEA:13977"/>
        <dbReference type="ChEBI" id="CHEBI:15361"/>
        <dbReference type="ChEBI" id="CHEBI:28938"/>
        <dbReference type="ChEBI" id="CHEBI:35247"/>
        <dbReference type="EC" id="4.3.1.18"/>
    </reaction>
    <physiologicalReaction direction="left-to-right" evidence="9">
        <dbReference type="Rhea" id="RHEA:13978"/>
    </physiologicalReaction>
</comment>
<dbReference type="PANTHER" id="PTHR28004">
    <property type="entry name" value="ZGC:162816-RELATED"/>
    <property type="match status" value="1"/>
</dbReference>
<dbReference type="SUPFAM" id="SSF51419">
    <property type="entry name" value="PLP-binding barrel"/>
    <property type="match status" value="1"/>
</dbReference>
<keyword evidence="7" id="KW-0663">Pyridoxal phosphate</keyword>
<evidence type="ECO:0000256" key="12">
    <source>
        <dbReference type="ARBA" id="ARBA00069616"/>
    </source>
</evidence>
<dbReference type="SMART" id="SM01119">
    <property type="entry name" value="D-ser_dehydrat"/>
    <property type="match status" value="1"/>
</dbReference>
<comment type="similarity">
    <text evidence="3">Belongs to the DSD1 family.</text>
</comment>
<evidence type="ECO:0000256" key="1">
    <source>
        <dbReference type="ARBA" id="ARBA00001933"/>
    </source>
</evidence>
<evidence type="ECO:0000256" key="6">
    <source>
        <dbReference type="ARBA" id="ARBA00022833"/>
    </source>
</evidence>
<evidence type="ECO:0000256" key="3">
    <source>
        <dbReference type="ARBA" id="ARBA00005323"/>
    </source>
</evidence>
<gene>
    <name evidence="15" type="ORF">BZG36_05418</name>
</gene>
<dbReference type="PANTHER" id="PTHR28004:SF2">
    <property type="entry name" value="D-SERINE DEHYDRATASE"/>
    <property type="match status" value="1"/>
</dbReference>
<evidence type="ECO:0000256" key="8">
    <source>
        <dbReference type="ARBA" id="ARBA00023239"/>
    </source>
</evidence>
<comment type="caution">
    <text evidence="15">The sequence shown here is derived from an EMBL/GenBank/DDBJ whole genome shotgun (WGS) entry which is preliminary data.</text>
</comment>
<dbReference type="GO" id="GO:0008721">
    <property type="term" value="F:D-serine ammonia-lyase activity"/>
    <property type="evidence" value="ECO:0007669"/>
    <property type="project" value="UniProtKB-EC"/>
</dbReference>
<keyword evidence="5" id="KW-0479">Metal-binding</keyword>
<sequence length="421" mass="46100">MAPAFPQTKSIYAIENRFAIPQKEALKRALVGKRLSQVRTPALVVKRKVVEENCKRLGDIAKKAGVKLRCHIKTHKTVEGTELQLVLGDTDAIIVSTLAEANLVIHSHLTEQGILKDAGIPSCVLLGLAPTPDKLDEIIELSKKVDKFQLMIDHVSSLDAVEQFLMDYEKSHGERKKLSTFLKVECGNHRAGVPINYPASLELARRLVASEYVNVTGVYTHAGHSYAARNSQELLTYLQAERDDAVNFKKYLADNGVHIEGVSIGATPTSMATGIATTQIEGVTEIHAGNYLFFDRQQCATGMVTPADCAVSVLARVASQYPDRNTLLLDAGGLAFSKDTTPQGGYADIVEYPHWRLNMISQEHGIVSEIAEGDYATATVGSLVHCIPNHACLTCAAYEYYIVVGEDENVVEDIWVPVRGW</sequence>
<evidence type="ECO:0000256" key="5">
    <source>
        <dbReference type="ARBA" id="ARBA00022723"/>
    </source>
</evidence>
<evidence type="ECO:0000256" key="11">
    <source>
        <dbReference type="ARBA" id="ARBA00066349"/>
    </source>
</evidence>
<dbReference type="GO" id="GO:0046872">
    <property type="term" value="F:metal ion binding"/>
    <property type="evidence" value="ECO:0007669"/>
    <property type="project" value="UniProtKB-KW"/>
</dbReference>
<dbReference type="OrthoDB" id="20198at2759"/>
<comment type="function">
    <text evidence="10">Catalyzes the conversion of D-serine to pyruvate and ammonia. May play a role in D-serine detoxification.</text>
</comment>
<proteinExistence type="inferred from homology"/>
<evidence type="ECO:0000256" key="4">
    <source>
        <dbReference type="ARBA" id="ARBA00022575"/>
    </source>
</evidence>
<accession>A0A261XTI9</accession>
<organism evidence="15 16">
    <name type="scientific">Bifiguratus adelaidae</name>
    <dbReference type="NCBI Taxonomy" id="1938954"/>
    <lineage>
        <taxon>Eukaryota</taxon>
        <taxon>Fungi</taxon>
        <taxon>Fungi incertae sedis</taxon>
        <taxon>Mucoromycota</taxon>
        <taxon>Mucoromycotina</taxon>
        <taxon>Endogonomycetes</taxon>
        <taxon>Endogonales</taxon>
        <taxon>Endogonales incertae sedis</taxon>
        <taxon>Bifiguratus</taxon>
    </lineage>
</organism>
<keyword evidence="16" id="KW-1185">Reference proteome</keyword>
<evidence type="ECO:0000256" key="10">
    <source>
        <dbReference type="ARBA" id="ARBA00055764"/>
    </source>
</evidence>
<dbReference type="InterPro" id="IPR026956">
    <property type="entry name" value="D-ser_dehydrat-like_dom"/>
</dbReference>
<evidence type="ECO:0000256" key="7">
    <source>
        <dbReference type="ARBA" id="ARBA00022898"/>
    </source>
</evidence>
<evidence type="ECO:0000256" key="9">
    <source>
        <dbReference type="ARBA" id="ARBA00051198"/>
    </source>
</evidence>
<evidence type="ECO:0000256" key="13">
    <source>
        <dbReference type="ARBA" id="ARBA00075219"/>
    </source>
</evidence>
<dbReference type="EMBL" id="MVBO01000279">
    <property type="protein sequence ID" value="OZJ01633.1"/>
    <property type="molecule type" value="Genomic_DNA"/>
</dbReference>
<dbReference type="Gene3D" id="2.40.37.20">
    <property type="entry name" value="D-serine dehydratase-like domain"/>
    <property type="match status" value="1"/>
</dbReference>
<dbReference type="AlphaFoldDB" id="A0A261XTI9"/>
<dbReference type="GO" id="GO:0009636">
    <property type="term" value="P:response to toxic substance"/>
    <property type="evidence" value="ECO:0007669"/>
    <property type="project" value="UniProtKB-KW"/>
</dbReference>
<feature type="domain" description="D-serine dehydratase-like" evidence="14">
    <location>
        <begin position="310"/>
        <end position="405"/>
    </location>
</feature>
<keyword evidence="6" id="KW-0862">Zinc</keyword>
<dbReference type="Gene3D" id="3.20.20.10">
    <property type="entry name" value="Alanine racemase"/>
    <property type="match status" value="1"/>
</dbReference>